<dbReference type="InterPro" id="IPR039421">
    <property type="entry name" value="Type_1_exporter"/>
</dbReference>
<dbReference type="AlphaFoldDB" id="A0A402CZC7"/>
<dbReference type="InterPro" id="IPR003439">
    <property type="entry name" value="ABC_transporter-like_ATP-bd"/>
</dbReference>
<dbReference type="KEGG" id="ccot:CCAX7_15340"/>
<dbReference type="InterPro" id="IPR011527">
    <property type="entry name" value="ABC1_TM_dom"/>
</dbReference>
<gene>
    <name evidence="9" type="ORF">CCAX7_15340</name>
</gene>
<accession>A0A402CZC7</accession>
<dbReference type="SUPFAM" id="SSF90123">
    <property type="entry name" value="ABC transporter transmembrane region"/>
    <property type="match status" value="1"/>
</dbReference>
<sequence length="583" mass="63010">MRALRKLGSFLKPYWRWAALAPLMMALEVAMDLMQPRLVQRMVDQGIAHSDMALVLHTGALQVACAVIGMFAGMGCTYFAVLAGQGFGADLRERLFGKIQSLSFGNLDHLDTGSLITRLTNDVTQVQEVVMMVLRIMVRVPLLLVGSLIMGVLTSPRLSLLFLILIPVISAALAAIIRKTSPLYSQVQKRLDALNTVLQENLSGVRVVKAFARSQHEERRFADANDQLMTQNITAARLGALTMPVVMLTLNFGVVAALWFGGAQVDAGQLRIGQVIAFINYLMQTLVSLTMASMLILRFSRGEASALRIEEVLDSVPAIQPAPNAITLAQTRGRIVFEDVRFAYDGQDHDPVLTGVSFTAEPGQTVAILGATGAGKSSLVNLVPRFYDVAGGRVTIDGQDVRSLSEKSLRGHVGIALQESVLFSGSIRDNIKYGRPEASDDDVVAAAKMAQAHDFIMGFPEGYDTVVGQRGVNLSGGQKQRIAIARVLATGADILILDDSTSAVDVQTEARIQQALAEHREGRTSLVVAQRISTVLGADKILVLDDGRIAAEGTHRELLTSSPIYREIYESQMENGVITDGGE</sequence>
<organism evidence="9 10">
    <name type="scientific">Capsulimonas corticalis</name>
    <dbReference type="NCBI Taxonomy" id="2219043"/>
    <lineage>
        <taxon>Bacteria</taxon>
        <taxon>Bacillati</taxon>
        <taxon>Armatimonadota</taxon>
        <taxon>Armatimonadia</taxon>
        <taxon>Capsulimonadales</taxon>
        <taxon>Capsulimonadaceae</taxon>
        <taxon>Capsulimonas</taxon>
    </lineage>
</organism>
<dbReference type="GO" id="GO:0005524">
    <property type="term" value="F:ATP binding"/>
    <property type="evidence" value="ECO:0007669"/>
    <property type="project" value="UniProtKB-KW"/>
</dbReference>
<evidence type="ECO:0000256" key="5">
    <source>
        <dbReference type="ARBA" id="ARBA00022741"/>
    </source>
</evidence>
<keyword evidence="10" id="KW-1185">Reference proteome</keyword>
<evidence type="ECO:0000256" key="6">
    <source>
        <dbReference type="ARBA" id="ARBA00022840"/>
    </source>
</evidence>
<evidence type="ECO:0000256" key="3">
    <source>
        <dbReference type="ARBA" id="ARBA00022475"/>
    </source>
</evidence>
<dbReference type="OrthoDB" id="9771903at2"/>
<evidence type="ECO:0000256" key="8">
    <source>
        <dbReference type="ARBA" id="ARBA00023136"/>
    </source>
</evidence>
<comment type="subcellular location">
    <subcellularLocation>
        <location evidence="1">Cell membrane</location>
        <topology evidence="1">Multi-pass membrane protein</topology>
    </subcellularLocation>
</comment>
<dbReference type="GO" id="GO:0016887">
    <property type="term" value="F:ATP hydrolysis activity"/>
    <property type="evidence" value="ECO:0007669"/>
    <property type="project" value="InterPro"/>
</dbReference>
<dbReference type="FunCoup" id="A0A402CZC7">
    <property type="interactions" value="126"/>
</dbReference>
<reference evidence="9 10" key="1">
    <citation type="journal article" date="2019" name="Int. J. Syst. Evol. Microbiol.">
        <title>Capsulimonas corticalis gen. nov., sp. nov., an aerobic capsulated bacterium, of a novel bacterial order, Capsulimonadales ord. nov., of the class Armatimonadia of the phylum Armatimonadetes.</title>
        <authorList>
            <person name="Li J."/>
            <person name="Kudo C."/>
            <person name="Tonouchi A."/>
        </authorList>
    </citation>
    <scope>NUCLEOTIDE SEQUENCE [LARGE SCALE GENOMIC DNA]</scope>
    <source>
        <strain evidence="9 10">AX-7</strain>
    </source>
</reference>
<dbReference type="RefSeq" id="WP_119322633.1">
    <property type="nucleotide sequence ID" value="NZ_AP025739.1"/>
</dbReference>
<evidence type="ECO:0000256" key="4">
    <source>
        <dbReference type="ARBA" id="ARBA00022692"/>
    </source>
</evidence>
<dbReference type="PROSITE" id="PS50929">
    <property type="entry name" value="ABC_TM1F"/>
    <property type="match status" value="1"/>
</dbReference>
<dbReference type="Pfam" id="PF00005">
    <property type="entry name" value="ABC_tran"/>
    <property type="match status" value="1"/>
</dbReference>
<dbReference type="PROSITE" id="PS50893">
    <property type="entry name" value="ABC_TRANSPORTER_2"/>
    <property type="match status" value="1"/>
</dbReference>
<dbReference type="Proteomes" id="UP000287394">
    <property type="component" value="Chromosome"/>
</dbReference>
<dbReference type="Gene3D" id="3.40.50.300">
    <property type="entry name" value="P-loop containing nucleotide triphosphate hydrolases"/>
    <property type="match status" value="1"/>
</dbReference>
<keyword evidence="7" id="KW-1133">Transmembrane helix</keyword>
<dbReference type="PANTHER" id="PTHR43394:SF1">
    <property type="entry name" value="ATP-BINDING CASSETTE SUB-FAMILY B MEMBER 10, MITOCHONDRIAL"/>
    <property type="match status" value="1"/>
</dbReference>
<dbReference type="CDD" id="cd18548">
    <property type="entry name" value="ABC_6TM_Tm287_like"/>
    <property type="match status" value="1"/>
</dbReference>
<keyword evidence="4" id="KW-0812">Transmembrane</keyword>
<evidence type="ECO:0000313" key="9">
    <source>
        <dbReference type="EMBL" id="BDI29483.1"/>
    </source>
</evidence>
<evidence type="ECO:0000256" key="7">
    <source>
        <dbReference type="ARBA" id="ARBA00022989"/>
    </source>
</evidence>
<dbReference type="FunFam" id="1.20.1560.10:FF:000040">
    <property type="entry name" value="Multidrug ABC transporter ATP-binding protein"/>
    <property type="match status" value="1"/>
</dbReference>
<dbReference type="SMART" id="SM00382">
    <property type="entry name" value="AAA"/>
    <property type="match status" value="1"/>
</dbReference>
<evidence type="ECO:0000313" key="10">
    <source>
        <dbReference type="Proteomes" id="UP000287394"/>
    </source>
</evidence>
<evidence type="ECO:0000256" key="2">
    <source>
        <dbReference type="ARBA" id="ARBA00022448"/>
    </source>
</evidence>
<name>A0A402CZC7_9BACT</name>
<dbReference type="InterPro" id="IPR036640">
    <property type="entry name" value="ABC1_TM_sf"/>
</dbReference>
<dbReference type="PANTHER" id="PTHR43394">
    <property type="entry name" value="ATP-DEPENDENT PERMEASE MDL1, MITOCHONDRIAL"/>
    <property type="match status" value="1"/>
</dbReference>
<dbReference type="GO" id="GO:0005886">
    <property type="term" value="C:plasma membrane"/>
    <property type="evidence" value="ECO:0007669"/>
    <property type="project" value="UniProtKB-SubCell"/>
</dbReference>
<dbReference type="EMBL" id="AP025739">
    <property type="protein sequence ID" value="BDI29483.1"/>
    <property type="molecule type" value="Genomic_DNA"/>
</dbReference>
<dbReference type="GO" id="GO:0015421">
    <property type="term" value="F:ABC-type oligopeptide transporter activity"/>
    <property type="evidence" value="ECO:0007669"/>
    <property type="project" value="TreeGrafter"/>
</dbReference>
<dbReference type="Gene3D" id="1.20.1560.10">
    <property type="entry name" value="ABC transporter type 1, transmembrane domain"/>
    <property type="match status" value="1"/>
</dbReference>
<proteinExistence type="predicted"/>
<dbReference type="InterPro" id="IPR003593">
    <property type="entry name" value="AAA+_ATPase"/>
</dbReference>
<evidence type="ECO:0000256" key="1">
    <source>
        <dbReference type="ARBA" id="ARBA00004651"/>
    </source>
</evidence>
<dbReference type="Pfam" id="PF00664">
    <property type="entry name" value="ABC_membrane"/>
    <property type="match status" value="1"/>
</dbReference>
<dbReference type="SUPFAM" id="SSF52540">
    <property type="entry name" value="P-loop containing nucleoside triphosphate hydrolases"/>
    <property type="match status" value="1"/>
</dbReference>
<dbReference type="InterPro" id="IPR017871">
    <property type="entry name" value="ABC_transporter-like_CS"/>
</dbReference>
<dbReference type="InterPro" id="IPR027417">
    <property type="entry name" value="P-loop_NTPase"/>
</dbReference>
<dbReference type="FunFam" id="3.40.50.300:FF:000221">
    <property type="entry name" value="Multidrug ABC transporter ATP-binding protein"/>
    <property type="match status" value="1"/>
</dbReference>
<protein>
    <submittedName>
        <fullName evidence="9">ABC transporter</fullName>
    </submittedName>
</protein>
<keyword evidence="6" id="KW-0067">ATP-binding</keyword>
<keyword evidence="8" id="KW-0472">Membrane</keyword>
<keyword evidence="5" id="KW-0547">Nucleotide-binding</keyword>
<keyword evidence="3" id="KW-1003">Cell membrane</keyword>
<keyword evidence="2" id="KW-0813">Transport</keyword>
<dbReference type="PROSITE" id="PS00211">
    <property type="entry name" value="ABC_TRANSPORTER_1"/>
    <property type="match status" value="1"/>
</dbReference>